<dbReference type="AlphaFoldDB" id="A0A0K2UPB5"/>
<feature type="transmembrane region" description="Helical" evidence="1">
    <location>
        <begin position="13"/>
        <end position="31"/>
    </location>
</feature>
<organism evidence="2">
    <name type="scientific">Lepeophtheirus salmonis</name>
    <name type="common">Salmon louse</name>
    <name type="synonym">Caligus salmonis</name>
    <dbReference type="NCBI Taxonomy" id="72036"/>
    <lineage>
        <taxon>Eukaryota</taxon>
        <taxon>Metazoa</taxon>
        <taxon>Ecdysozoa</taxon>
        <taxon>Arthropoda</taxon>
        <taxon>Crustacea</taxon>
        <taxon>Multicrustacea</taxon>
        <taxon>Hexanauplia</taxon>
        <taxon>Copepoda</taxon>
        <taxon>Siphonostomatoida</taxon>
        <taxon>Caligidae</taxon>
        <taxon>Lepeophtheirus</taxon>
    </lineage>
</organism>
<protein>
    <submittedName>
        <fullName evidence="2">Uncharacterized protein</fullName>
    </submittedName>
</protein>
<dbReference type="EMBL" id="HACA01022210">
    <property type="protein sequence ID" value="CDW39571.1"/>
    <property type="molecule type" value="Transcribed_RNA"/>
</dbReference>
<evidence type="ECO:0000313" key="2">
    <source>
        <dbReference type="EMBL" id="CDW39571.1"/>
    </source>
</evidence>
<feature type="non-terminal residue" evidence="2">
    <location>
        <position position="1"/>
    </location>
</feature>
<reference evidence="2" key="1">
    <citation type="submission" date="2014-05" db="EMBL/GenBank/DDBJ databases">
        <authorList>
            <person name="Chronopoulou M."/>
        </authorList>
    </citation>
    <scope>NUCLEOTIDE SEQUENCE</scope>
    <source>
        <tissue evidence="2">Whole organism</tissue>
    </source>
</reference>
<keyword evidence="1" id="KW-1133">Transmembrane helix</keyword>
<keyword evidence="1" id="KW-0812">Transmembrane</keyword>
<proteinExistence type="predicted"/>
<sequence>CNESSARTQLEKSYIFTQLIIICVLTSVNFTKNVDQRYRQIKHTYI</sequence>
<name>A0A0K2UPB5_LEPSM</name>
<evidence type="ECO:0000256" key="1">
    <source>
        <dbReference type="SAM" id="Phobius"/>
    </source>
</evidence>
<keyword evidence="1" id="KW-0472">Membrane</keyword>
<accession>A0A0K2UPB5</accession>